<sequence>MLYRVLIYQYFTPPESIQCFMVFQHLSGLWWRECAFFGFHEVLVFNCLFVIDIYNQRREKSAEVHSL</sequence>
<protein>
    <submittedName>
        <fullName evidence="2">Uncharacterized protein</fullName>
    </submittedName>
</protein>
<reference evidence="2" key="2">
    <citation type="submission" date="2013-05" db="EMBL/GenBank/DDBJ databases">
        <authorList>
            <person name="Carter J.-M."/>
            <person name="Baker S.C."/>
            <person name="Pink R."/>
            <person name="Carter D.R.F."/>
            <person name="Collins A."/>
            <person name="Tomlin J."/>
            <person name="Gibbs M."/>
            <person name="Breuker C.J."/>
        </authorList>
    </citation>
    <scope>NUCLEOTIDE SEQUENCE</scope>
    <source>
        <tissue evidence="2">Ovary</tissue>
    </source>
</reference>
<feature type="transmembrane region" description="Helical" evidence="1">
    <location>
        <begin position="30"/>
        <end position="51"/>
    </location>
</feature>
<accession>S4P2U6</accession>
<organism evidence="2">
    <name type="scientific">Pararge aegeria</name>
    <name type="common">speckled wood butterfly</name>
    <dbReference type="NCBI Taxonomy" id="116150"/>
    <lineage>
        <taxon>Eukaryota</taxon>
        <taxon>Metazoa</taxon>
        <taxon>Ecdysozoa</taxon>
        <taxon>Arthropoda</taxon>
        <taxon>Hexapoda</taxon>
        <taxon>Insecta</taxon>
        <taxon>Pterygota</taxon>
        <taxon>Neoptera</taxon>
        <taxon>Endopterygota</taxon>
        <taxon>Lepidoptera</taxon>
        <taxon>Glossata</taxon>
        <taxon>Ditrysia</taxon>
        <taxon>Papilionoidea</taxon>
        <taxon>Nymphalidae</taxon>
        <taxon>Satyrinae</taxon>
        <taxon>Satyrini</taxon>
        <taxon>Parargina</taxon>
        <taxon>Pararge</taxon>
    </lineage>
</organism>
<reference evidence="2" key="1">
    <citation type="journal article" date="2013" name="BMC Genomics">
        <title>Unscrambling butterfly oogenesis.</title>
        <authorList>
            <person name="Carter J.M."/>
            <person name="Baker S.C."/>
            <person name="Pink R."/>
            <person name="Carter D.R."/>
            <person name="Collins A."/>
            <person name="Tomlin J."/>
            <person name="Gibbs M."/>
            <person name="Breuker C.J."/>
        </authorList>
    </citation>
    <scope>NUCLEOTIDE SEQUENCE</scope>
    <source>
        <tissue evidence="2">Ovary</tissue>
    </source>
</reference>
<name>S4P2U6_9NEOP</name>
<evidence type="ECO:0000313" key="2">
    <source>
        <dbReference type="EMBL" id="JAA85806.1"/>
    </source>
</evidence>
<keyword evidence="1" id="KW-0472">Membrane</keyword>
<keyword evidence="1" id="KW-0812">Transmembrane</keyword>
<proteinExistence type="predicted"/>
<dbReference type="AlphaFoldDB" id="S4P2U6"/>
<dbReference type="EMBL" id="GAIX01006754">
    <property type="protein sequence ID" value="JAA85806.1"/>
    <property type="molecule type" value="Transcribed_RNA"/>
</dbReference>
<evidence type="ECO:0000256" key="1">
    <source>
        <dbReference type="SAM" id="Phobius"/>
    </source>
</evidence>
<keyword evidence="1" id="KW-1133">Transmembrane helix</keyword>